<evidence type="ECO:0000313" key="4">
    <source>
        <dbReference type="Proteomes" id="UP000183174"/>
    </source>
</evidence>
<dbReference type="Gene3D" id="3.40.50.720">
    <property type="entry name" value="NAD(P)-binding Rossmann-like Domain"/>
    <property type="match status" value="1"/>
</dbReference>
<reference evidence="3 4" key="1">
    <citation type="submission" date="2016-08" db="EMBL/GenBank/DDBJ databases">
        <authorList>
            <person name="Seilhamer J.J."/>
        </authorList>
    </citation>
    <scope>NUCLEOTIDE SEQUENCE [LARGE SCALE GENOMIC DNA]</scope>
    <source>
        <strain evidence="3 4">CCBAU 10071</strain>
    </source>
</reference>
<evidence type="ECO:0000313" key="3">
    <source>
        <dbReference type="EMBL" id="SCB15926.1"/>
    </source>
</evidence>
<dbReference type="Pfam" id="PF00106">
    <property type="entry name" value="adh_short"/>
    <property type="match status" value="1"/>
</dbReference>
<organism evidence="3 4">
    <name type="scientific">Bradyrhizobium yuanmingense</name>
    <dbReference type="NCBI Taxonomy" id="108015"/>
    <lineage>
        <taxon>Bacteria</taxon>
        <taxon>Pseudomonadati</taxon>
        <taxon>Pseudomonadota</taxon>
        <taxon>Alphaproteobacteria</taxon>
        <taxon>Hyphomicrobiales</taxon>
        <taxon>Nitrobacteraceae</taxon>
        <taxon>Bradyrhizobium</taxon>
    </lineage>
</organism>
<gene>
    <name evidence="3" type="ORF">GA0061099_1002212</name>
</gene>
<sequence>MTSRKSVLVLGGSSDIGRATARAFAKAGYDVGLAGRDVGALEPDAADLRARYDVEVGVHTFDVLDTASFEGFVAGLAALPDVVISIVGLLGVQESAQSDLAQATAIMRSNYEGPALILGLFAEKFLGRGSGTLVGVSSVAGDRGRASNYVYGSAKAGFSAFLSGLRARASRGGVHVVTVKPGFVRTRMTEGMKLIGPLTVEAPVVGAEILRAVESKTDIVYVSGRWRLVMLIIKTLPEAVFKKLKF</sequence>
<accession>A0A1C3UKC6</accession>
<protein>
    <submittedName>
        <fullName evidence="3">Short-chain dehydrogenase</fullName>
    </submittedName>
</protein>
<dbReference type="AlphaFoldDB" id="A0A1C3UKC6"/>
<dbReference type="EMBL" id="FMAE01000002">
    <property type="protein sequence ID" value="SCB15926.1"/>
    <property type="molecule type" value="Genomic_DNA"/>
</dbReference>
<dbReference type="InterPro" id="IPR036291">
    <property type="entry name" value="NAD(P)-bd_dom_sf"/>
</dbReference>
<comment type="similarity">
    <text evidence="1">Belongs to the short-chain dehydrogenases/reductases (SDR) family.</text>
</comment>
<name>A0A1C3UKC6_9BRAD</name>
<dbReference type="PRINTS" id="PR00081">
    <property type="entry name" value="GDHRDH"/>
</dbReference>
<evidence type="ECO:0000256" key="2">
    <source>
        <dbReference type="ARBA" id="ARBA00023002"/>
    </source>
</evidence>
<dbReference type="GO" id="GO:0016020">
    <property type="term" value="C:membrane"/>
    <property type="evidence" value="ECO:0007669"/>
    <property type="project" value="TreeGrafter"/>
</dbReference>
<dbReference type="NCBIfam" id="NF005489">
    <property type="entry name" value="PRK07102.1"/>
    <property type="match status" value="1"/>
</dbReference>
<dbReference type="InterPro" id="IPR002347">
    <property type="entry name" value="SDR_fam"/>
</dbReference>
<dbReference type="GO" id="GO:0016491">
    <property type="term" value="F:oxidoreductase activity"/>
    <property type="evidence" value="ECO:0007669"/>
    <property type="project" value="UniProtKB-KW"/>
</dbReference>
<proteinExistence type="inferred from homology"/>
<dbReference type="RefSeq" id="WP_036024388.1">
    <property type="nucleotide sequence ID" value="NZ_FMAE01000002.1"/>
</dbReference>
<dbReference type="SUPFAM" id="SSF51735">
    <property type="entry name" value="NAD(P)-binding Rossmann-fold domains"/>
    <property type="match status" value="1"/>
</dbReference>
<dbReference type="PANTHER" id="PTHR44196">
    <property type="entry name" value="DEHYDROGENASE/REDUCTASE SDR FAMILY MEMBER 7B"/>
    <property type="match status" value="1"/>
</dbReference>
<dbReference type="PANTHER" id="PTHR44196:SF3">
    <property type="entry name" value="SHORT CHAIN DEHYDROGENASE FAMILY PROTEIN"/>
    <property type="match status" value="1"/>
</dbReference>
<keyword evidence="2" id="KW-0560">Oxidoreductase</keyword>
<evidence type="ECO:0000256" key="1">
    <source>
        <dbReference type="ARBA" id="ARBA00006484"/>
    </source>
</evidence>
<dbReference type="Proteomes" id="UP000183174">
    <property type="component" value="Unassembled WGS sequence"/>
</dbReference>